<comment type="similarity">
    <text evidence="3 9">Belongs to the RNase H family.</text>
</comment>
<dbReference type="PIRSF" id="PIRSF036852">
    <property type="entry name" value="Ribonuclease_H1_euk"/>
    <property type="match status" value="1"/>
</dbReference>
<dbReference type="InterPro" id="IPR012337">
    <property type="entry name" value="RNaseH-like_sf"/>
</dbReference>
<evidence type="ECO:0000256" key="9">
    <source>
        <dbReference type="PIRNR" id="PIRNR036852"/>
    </source>
</evidence>
<dbReference type="EC" id="3.1.26.4" evidence="9"/>
<dbReference type="Pfam" id="PF01693">
    <property type="entry name" value="Cauli_VI"/>
    <property type="match status" value="1"/>
</dbReference>
<keyword evidence="5 9" id="KW-0479">Metal-binding</keyword>
<feature type="region of interest" description="Disordered" evidence="10">
    <location>
        <begin position="123"/>
        <end position="146"/>
    </location>
</feature>
<reference evidence="12 13" key="1">
    <citation type="submission" date="2021-05" db="EMBL/GenBank/DDBJ databases">
        <authorList>
            <person name="Zahm M."/>
            <person name="Klopp C."/>
            <person name="Cabau C."/>
            <person name="Kuhl H."/>
            <person name="Suciu R."/>
            <person name="Ciorpac M."/>
            <person name="Holostenco D."/>
            <person name="Gessner J."/>
            <person name="Wuertz S."/>
            <person name="Hohne C."/>
            <person name="Stock M."/>
            <person name="Gislard M."/>
            <person name="Lluch J."/>
            <person name="Milhes M."/>
            <person name="Lampietro C."/>
            <person name="Lopez Roques C."/>
            <person name="Donnadieu C."/>
            <person name="Du K."/>
            <person name="Schartl M."/>
            <person name="Guiguen Y."/>
        </authorList>
    </citation>
    <scope>NUCLEOTIDE SEQUENCE [LARGE SCALE GENOMIC DNA]</scope>
    <source>
        <strain evidence="12">Hh-F2</strain>
        <tissue evidence="12">Blood</tissue>
    </source>
</reference>
<dbReference type="InterPro" id="IPR009027">
    <property type="entry name" value="Ribosomal_bL9/RNase_H1_N"/>
</dbReference>
<dbReference type="PROSITE" id="PS50879">
    <property type="entry name" value="RNASE_H_1"/>
    <property type="match status" value="1"/>
</dbReference>
<dbReference type="Gene3D" id="3.40.970.10">
    <property type="entry name" value="Ribonuclease H1, N-terminal domain"/>
    <property type="match status" value="1"/>
</dbReference>
<feature type="domain" description="RNase H type-1" evidence="11">
    <location>
        <begin position="161"/>
        <end position="308"/>
    </location>
</feature>
<keyword evidence="13" id="KW-1185">Reference proteome</keyword>
<dbReference type="InterPro" id="IPR002156">
    <property type="entry name" value="RNaseH_domain"/>
</dbReference>
<dbReference type="InterPro" id="IPR017067">
    <property type="entry name" value="RNase_H1_euk"/>
</dbReference>
<dbReference type="InterPro" id="IPR036397">
    <property type="entry name" value="RNaseH_sf"/>
</dbReference>
<comment type="function">
    <text evidence="9">Endonuclease that specifically degrades the RNA of RNA-DNA hybrids.</text>
</comment>
<evidence type="ECO:0000256" key="4">
    <source>
        <dbReference type="ARBA" id="ARBA00022722"/>
    </source>
</evidence>
<dbReference type="PANTHER" id="PTHR10642">
    <property type="entry name" value="RIBONUCLEASE H1"/>
    <property type="match status" value="1"/>
</dbReference>
<keyword evidence="4 9" id="KW-0540">Nuclease</keyword>
<comment type="caution">
    <text evidence="12">The sequence shown here is derived from an EMBL/GenBank/DDBJ whole genome shotgun (WGS) entry which is preliminary data.</text>
</comment>
<keyword evidence="8 9" id="KW-0460">Magnesium</keyword>
<dbReference type="InterPro" id="IPR037056">
    <property type="entry name" value="RNase_H1_N_sf"/>
</dbReference>
<gene>
    <name evidence="12" type="ORF">HHUSO_G7084</name>
</gene>
<dbReference type="InterPro" id="IPR011320">
    <property type="entry name" value="RNase_H1_N"/>
</dbReference>
<comment type="catalytic activity">
    <reaction evidence="1 9">
        <text>Endonucleolytic cleavage to 5'-phosphomonoester.</text>
        <dbReference type="EC" id="3.1.26.4"/>
    </reaction>
</comment>
<dbReference type="PANTHER" id="PTHR10642:SF26">
    <property type="entry name" value="RIBONUCLEASE H1"/>
    <property type="match status" value="1"/>
</dbReference>
<evidence type="ECO:0000256" key="2">
    <source>
        <dbReference type="ARBA" id="ARBA00001946"/>
    </source>
</evidence>
<accession>A0ABR0ZZ50</accession>
<keyword evidence="6 9" id="KW-0255">Endonuclease</keyword>
<organism evidence="12 13">
    <name type="scientific">Huso huso</name>
    <name type="common">Beluga</name>
    <name type="synonym">Acipenser huso</name>
    <dbReference type="NCBI Taxonomy" id="61971"/>
    <lineage>
        <taxon>Eukaryota</taxon>
        <taxon>Metazoa</taxon>
        <taxon>Chordata</taxon>
        <taxon>Craniata</taxon>
        <taxon>Vertebrata</taxon>
        <taxon>Euteleostomi</taxon>
        <taxon>Actinopterygii</taxon>
        <taxon>Chondrostei</taxon>
        <taxon>Acipenseriformes</taxon>
        <taxon>Acipenseridae</taxon>
        <taxon>Huso</taxon>
    </lineage>
</organism>
<evidence type="ECO:0000256" key="8">
    <source>
        <dbReference type="ARBA" id="ARBA00022842"/>
    </source>
</evidence>
<keyword evidence="7 9" id="KW-0378">Hydrolase</keyword>
<sequence>MVNLILRVDVMNNLIRFFNIVHRTVRLATAEMVKGKYFYAVRKGTIPGVYDSWDKCKAQVDKFPAASFKKFASEEEAWAFVGSIASKLGTTSTTDSADSNIDYTDSELETIFANTSGVKRLYDDFSEDGEPSAKRRKSPEEETGTVCATQTTVGKDSFTYMGDAVVVYTDGCCSGNGKTKGARAGIGVYWGPDHPMNVCDRLPGRPTNQRAEIHAASRACEQAKSMNIKKIVIYTDSMFTINGITKWISNWKMNGWKLKSGGEVINKEDFQRLEKGIQDLEVVWMHIPGHAGYKGNEEADRLAKQGAAKPEN</sequence>
<evidence type="ECO:0000256" key="5">
    <source>
        <dbReference type="ARBA" id="ARBA00022723"/>
    </source>
</evidence>
<evidence type="ECO:0000313" key="13">
    <source>
        <dbReference type="Proteomes" id="UP001369086"/>
    </source>
</evidence>
<evidence type="ECO:0000259" key="11">
    <source>
        <dbReference type="PROSITE" id="PS50879"/>
    </source>
</evidence>
<dbReference type="CDD" id="cd09280">
    <property type="entry name" value="RNase_HI_eukaryote_like"/>
    <property type="match status" value="1"/>
</dbReference>
<protein>
    <recommendedName>
        <fullName evidence="9">Ribonuclease H1</fullName>
        <shortName evidence="9">RNase H1</shortName>
        <ecNumber evidence="9">3.1.26.4</ecNumber>
    </recommendedName>
</protein>
<dbReference type="InterPro" id="IPR050092">
    <property type="entry name" value="RNase_H"/>
</dbReference>
<dbReference type="Gene3D" id="3.30.420.10">
    <property type="entry name" value="Ribonuclease H-like superfamily/Ribonuclease H"/>
    <property type="match status" value="1"/>
</dbReference>
<name>A0ABR0ZZ50_HUSHU</name>
<evidence type="ECO:0000256" key="6">
    <source>
        <dbReference type="ARBA" id="ARBA00022759"/>
    </source>
</evidence>
<evidence type="ECO:0000313" key="12">
    <source>
        <dbReference type="EMBL" id="KAK6490098.1"/>
    </source>
</evidence>
<evidence type="ECO:0000256" key="10">
    <source>
        <dbReference type="SAM" id="MobiDB-lite"/>
    </source>
</evidence>
<proteinExistence type="inferred from homology"/>
<dbReference type="SUPFAM" id="SSF55658">
    <property type="entry name" value="L9 N-domain-like"/>
    <property type="match status" value="1"/>
</dbReference>
<comment type="cofactor">
    <cofactor evidence="2 9">
        <name>Mg(2+)</name>
        <dbReference type="ChEBI" id="CHEBI:18420"/>
    </cofactor>
</comment>
<dbReference type="SUPFAM" id="SSF53098">
    <property type="entry name" value="Ribonuclease H-like"/>
    <property type="match status" value="1"/>
</dbReference>
<evidence type="ECO:0000256" key="7">
    <source>
        <dbReference type="ARBA" id="ARBA00022801"/>
    </source>
</evidence>
<dbReference type="Proteomes" id="UP001369086">
    <property type="component" value="Unassembled WGS sequence"/>
</dbReference>
<dbReference type="EMBL" id="JAHFZB010000005">
    <property type="protein sequence ID" value="KAK6490098.1"/>
    <property type="molecule type" value="Genomic_DNA"/>
</dbReference>
<evidence type="ECO:0000256" key="3">
    <source>
        <dbReference type="ARBA" id="ARBA00005300"/>
    </source>
</evidence>
<dbReference type="Pfam" id="PF00075">
    <property type="entry name" value="RNase_H"/>
    <property type="match status" value="1"/>
</dbReference>
<evidence type="ECO:0000256" key="1">
    <source>
        <dbReference type="ARBA" id="ARBA00000077"/>
    </source>
</evidence>